<sequence>MNSRSAALLLAVVCLTALPQVAFAQSDDGPFFSKAHLVGHWQNSPESAALEISLNAYTAYTRIGFGPALRMDYFSCQDGLIRTDCNQLQGPFVVDWQLSAYLNASPGANHLRVYLDGNGFMTGFGPLFGTYYYRTCYGDTSPFGYGVNRYILMQSGSNIYGPVPGLSCLPRL</sequence>
<accession>A0A3S7UW36</accession>
<dbReference type="AlphaFoldDB" id="A0A3S7UW36"/>
<name>A0A3S7UW36_MYXFU</name>
<evidence type="ECO:0008006" key="3">
    <source>
        <dbReference type="Google" id="ProtNLM"/>
    </source>
</evidence>
<evidence type="ECO:0000256" key="1">
    <source>
        <dbReference type="SAM" id="SignalP"/>
    </source>
</evidence>
<proteinExistence type="predicted"/>
<keyword evidence="1" id="KW-0732">Signal</keyword>
<feature type="chain" id="PRO_5019084798" description="Lipoprotein" evidence="1">
    <location>
        <begin position="25"/>
        <end position="172"/>
    </location>
</feature>
<evidence type="ECO:0000313" key="2">
    <source>
        <dbReference type="EMBL" id="AYM52980.1"/>
    </source>
</evidence>
<feature type="signal peptide" evidence="1">
    <location>
        <begin position="1"/>
        <end position="24"/>
    </location>
</feature>
<protein>
    <recommendedName>
        <fullName evidence="3">Lipoprotein</fullName>
    </recommendedName>
</protein>
<dbReference type="EMBL" id="MH908890">
    <property type="protein sequence ID" value="AYM52980.1"/>
    <property type="molecule type" value="Genomic_DNA"/>
</dbReference>
<reference evidence="2" key="1">
    <citation type="journal article" date="2018" name="J. Ind. Microbiol. Biotechnol.">
        <title>Genome mining reveals uncommon alkylpyrones as type III PKS products from myxobacteria.</title>
        <authorList>
            <person name="Hug J.J."/>
            <person name="Panter F."/>
            <person name="Krug D."/>
            <person name="Muller R."/>
        </authorList>
    </citation>
    <scope>NUCLEOTIDE SEQUENCE</scope>
    <source>
        <strain evidence="2">MCy8288</strain>
    </source>
</reference>
<organism evidence="2">
    <name type="scientific">Myxococcus fulvus</name>
    <dbReference type="NCBI Taxonomy" id="33"/>
    <lineage>
        <taxon>Bacteria</taxon>
        <taxon>Pseudomonadati</taxon>
        <taxon>Myxococcota</taxon>
        <taxon>Myxococcia</taxon>
        <taxon>Myxococcales</taxon>
        <taxon>Cystobacterineae</taxon>
        <taxon>Myxococcaceae</taxon>
        <taxon>Myxococcus</taxon>
    </lineage>
</organism>